<dbReference type="InterPro" id="IPR000014">
    <property type="entry name" value="PAS"/>
</dbReference>
<comment type="caution">
    <text evidence="2">The sequence shown here is derived from an EMBL/GenBank/DDBJ whole genome shotgun (WGS) entry which is preliminary data.</text>
</comment>
<dbReference type="RefSeq" id="WP_207141320.1">
    <property type="nucleotide sequence ID" value="NZ_JAEKJZ010000002.1"/>
</dbReference>
<dbReference type="SUPFAM" id="SSF55785">
    <property type="entry name" value="PYP-like sensor domain (PAS domain)"/>
    <property type="match status" value="1"/>
</dbReference>
<dbReference type="InterPro" id="IPR035965">
    <property type="entry name" value="PAS-like_dom_sf"/>
</dbReference>
<evidence type="ECO:0000259" key="1">
    <source>
        <dbReference type="Pfam" id="PF08447"/>
    </source>
</evidence>
<accession>A0A939EEW9</accession>
<gene>
    <name evidence="2" type="ORF">JF539_14195</name>
</gene>
<evidence type="ECO:0000313" key="3">
    <source>
        <dbReference type="Proteomes" id="UP000664096"/>
    </source>
</evidence>
<dbReference type="AlphaFoldDB" id="A0A939EEW9"/>
<dbReference type="EMBL" id="JAEKJZ010000002">
    <property type="protein sequence ID" value="MBN9671496.1"/>
    <property type="molecule type" value="Genomic_DNA"/>
</dbReference>
<dbReference type="Pfam" id="PF08447">
    <property type="entry name" value="PAS_3"/>
    <property type="match status" value="1"/>
</dbReference>
<organism evidence="2 3">
    <name type="scientific">Roseibium aggregatum</name>
    <dbReference type="NCBI Taxonomy" id="187304"/>
    <lineage>
        <taxon>Bacteria</taxon>
        <taxon>Pseudomonadati</taxon>
        <taxon>Pseudomonadota</taxon>
        <taxon>Alphaproteobacteria</taxon>
        <taxon>Hyphomicrobiales</taxon>
        <taxon>Stappiaceae</taxon>
        <taxon>Roseibium</taxon>
    </lineage>
</organism>
<dbReference type="InterPro" id="IPR013655">
    <property type="entry name" value="PAS_fold_3"/>
</dbReference>
<evidence type="ECO:0000313" key="2">
    <source>
        <dbReference type="EMBL" id="MBN9671496.1"/>
    </source>
</evidence>
<feature type="domain" description="PAS fold-3" evidence="1">
    <location>
        <begin position="32"/>
        <end position="114"/>
    </location>
</feature>
<sequence>MARNKVMPTGVERFFSEHDLIVSKTDTRGRITYANKLFRDIAGFDGKTLQDAPHSLIRHPDMPRCVFKLLWDTIEAGREIFGYVINMSANGDHYWVLAHVTPSFDAKGRIIGYHSNRRVPNRTVVEDVFIPLYAQLNETERKAADRKSGLKAGYDQLMSVLESKGVSYDELIHSL</sequence>
<proteinExistence type="predicted"/>
<dbReference type="CDD" id="cd00130">
    <property type="entry name" value="PAS"/>
    <property type="match status" value="1"/>
</dbReference>
<name>A0A939EEW9_9HYPH</name>
<protein>
    <submittedName>
        <fullName evidence="2">PAS domain-containing protein</fullName>
    </submittedName>
</protein>
<dbReference type="Gene3D" id="3.30.450.20">
    <property type="entry name" value="PAS domain"/>
    <property type="match status" value="1"/>
</dbReference>
<dbReference type="Proteomes" id="UP000664096">
    <property type="component" value="Unassembled WGS sequence"/>
</dbReference>
<dbReference type="NCBIfam" id="TIGR00229">
    <property type="entry name" value="sensory_box"/>
    <property type="match status" value="1"/>
</dbReference>
<reference evidence="2" key="1">
    <citation type="submission" date="2020-12" db="EMBL/GenBank/DDBJ databases">
        <title>Oil enriched cultivation method for isolating marine PHA-producing bacteria.</title>
        <authorList>
            <person name="Zheng W."/>
            <person name="Yu S."/>
            <person name="Huang Y."/>
        </authorList>
    </citation>
    <scope>NUCLEOTIDE SEQUENCE</scope>
    <source>
        <strain evidence="2">SY-2-12</strain>
    </source>
</reference>